<name>A0AAU8ABS0_9FIRM</name>
<dbReference type="CDD" id="cd21123">
    <property type="entry name" value="SPASM_MftC-like"/>
    <property type="match status" value="1"/>
</dbReference>
<dbReference type="InterPro" id="IPR034391">
    <property type="entry name" value="AdoMet-like_SPASM_containing"/>
</dbReference>
<dbReference type="Pfam" id="PF13186">
    <property type="entry name" value="SPASM"/>
    <property type="match status" value="1"/>
</dbReference>
<dbReference type="SFLD" id="SFLDG01386">
    <property type="entry name" value="main_SPASM_domain-containing"/>
    <property type="match status" value="1"/>
</dbReference>
<evidence type="ECO:0000256" key="2">
    <source>
        <dbReference type="ARBA" id="ARBA00022485"/>
    </source>
</evidence>
<dbReference type="InterPro" id="IPR050377">
    <property type="entry name" value="Radical_SAM_PqqE_MftC-like"/>
</dbReference>
<dbReference type="SFLD" id="SFLDG01067">
    <property type="entry name" value="SPASM/twitch_domain_containing"/>
    <property type="match status" value="2"/>
</dbReference>
<evidence type="ECO:0000256" key="1">
    <source>
        <dbReference type="ARBA" id="ARBA00001966"/>
    </source>
</evidence>
<dbReference type="RefSeq" id="WP_353423951.1">
    <property type="nucleotide sequence ID" value="NZ_CP117826.1"/>
</dbReference>
<dbReference type="InterPro" id="IPR023885">
    <property type="entry name" value="4Fe4S-binding_SPASM_dom"/>
</dbReference>
<dbReference type="SUPFAM" id="SSF102114">
    <property type="entry name" value="Radical SAM enzymes"/>
    <property type="match status" value="1"/>
</dbReference>
<dbReference type="GO" id="GO:0051536">
    <property type="term" value="F:iron-sulfur cluster binding"/>
    <property type="evidence" value="ECO:0007669"/>
    <property type="project" value="UniProtKB-KW"/>
</dbReference>
<reference evidence="8" key="1">
    <citation type="submission" date="2023-02" db="EMBL/GenBank/DDBJ databases">
        <title>Gut commensal Christensenella minuta modulates host metabolism via a new class of secondary bile acids.</title>
        <authorList>
            <person name="Liu C."/>
        </authorList>
    </citation>
    <scope>NUCLEOTIDE SEQUENCE</scope>
    <source>
        <strain evidence="8">CA70</strain>
    </source>
</reference>
<sequence length="463" mass="52208">MVTAEQVQRFLGSAFIQRSLKKLSEAEGDGRMRIDHLMAAYAREEKKQFRNIPYHILLSFLPLFFKVKRSEIEETFAQPFYRKAICNIANSLPEFGLSAPQCFSSPILIVWNFTNICNLRCVHCYQDAHKALPDELTLEERLHVIDEMDKNYVASLAISGGEPLMHPDFWKVAEYAHQKGIYLSVATNGTLIDEETAARLHEVGVDYVEISVDSVDPETHDTFRGGKGLWDKAVQGIKNCVATGKLDVGMASTITRRNFGELDALIDLATSLKVNSFYAFNYIPAGRGKSIEEEDLTPEMREEMLHKLHTALLDDKKVDTFSTCTQYGRYCIENAPDDKIIVNHYGAFKGQQAKMLCEYIGGCGAGRLYCALQPNGLVTPCVFIPKVVGDLRKQSLNEVWHESEVMQQLRDRTLLEEHCVSCKNRTICGGCRARAYGYYDDYLAPDPGCIYNTEAWNSLAGMK</sequence>
<keyword evidence="4" id="KW-0479">Metal-binding</keyword>
<comment type="cofactor">
    <cofactor evidence="1">
        <name>[4Fe-4S] cluster</name>
        <dbReference type="ChEBI" id="CHEBI:49883"/>
    </cofactor>
</comment>
<keyword evidence="2" id="KW-0004">4Fe-4S</keyword>
<dbReference type="Gene3D" id="3.20.20.70">
    <property type="entry name" value="Aldolase class I"/>
    <property type="match status" value="1"/>
</dbReference>
<keyword evidence="6" id="KW-0411">Iron-sulfur</keyword>
<dbReference type="Pfam" id="PF04055">
    <property type="entry name" value="Radical_SAM"/>
    <property type="match status" value="1"/>
</dbReference>
<dbReference type="EMBL" id="CP117826">
    <property type="protein sequence ID" value="XCC63277.1"/>
    <property type="molecule type" value="Genomic_DNA"/>
</dbReference>
<protein>
    <submittedName>
        <fullName evidence="8">Radical SAM protein</fullName>
    </submittedName>
</protein>
<proteinExistence type="predicted"/>
<keyword evidence="5" id="KW-0408">Iron</keyword>
<dbReference type="PANTHER" id="PTHR11228">
    <property type="entry name" value="RADICAL SAM DOMAIN PROTEIN"/>
    <property type="match status" value="1"/>
</dbReference>
<accession>A0AAU8ABS0</accession>
<dbReference type="SFLD" id="SFLDG01387">
    <property type="entry name" value="BtrN-like_SPASM_domain_contain"/>
    <property type="match status" value="1"/>
</dbReference>
<evidence type="ECO:0000313" key="8">
    <source>
        <dbReference type="EMBL" id="XCC63277.1"/>
    </source>
</evidence>
<dbReference type="SMART" id="SM00729">
    <property type="entry name" value="Elp3"/>
    <property type="match status" value="1"/>
</dbReference>
<evidence type="ECO:0000256" key="4">
    <source>
        <dbReference type="ARBA" id="ARBA00022723"/>
    </source>
</evidence>
<dbReference type="InterPro" id="IPR007197">
    <property type="entry name" value="rSAM"/>
</dbReference>
<evidence type="ECO:0000256" key="6">
    <source>
        <dbReference type="ARBA" id="ARBA00023014"/>
    </source>
</evidence>
<gene>
    <name evidence="8" type="ORF">PUP29_05020</name>
</gene>
<dbReference type="InterPro" id="IPR058240">
    <property type="entry name" value="rSAM_sf"/>
</dbReference>
<dbReference type="InterPro" id="IPR013785">
    <property type="entry name" value="Aldolase_TIM"/>
</dbReference>
<dbReference type="PANTHER" id="PTHR11228:SF7">
    <property type="entry name" value="PQQA PEPTIDE CYCLASE"/>
    <property type="match status" value="1"/>
</dbReference>
<feature type="domain" description="Radical SAM core" evidence="7">
    <location>
        <begin position="103"/>
        <end position="315"/>
    </location>
</feature>
<evidence type="ECO:0000256" key="5">
    <source>
        <dbReference type="ARBA" id="ARBA00023004"/>
    </source>
</evidence>
<dbReference type="GO" id="GO:0003824">
    <property type="term" value="F:catalytic activity"/>
    <property type="evidence" value="ECO:0007669"/>
    <property type="project" value="InterPro"/>
</dbReference>
<dbReference type="AlphaFoldDB" id="A0AAU8ABS0"/>
<dbReference type="SFLD" id="SFLDS00029">
    <property type="entry name" value="Radical_SAM"/>
    <property type="match status" value="2"/>
</dbReference>
<dbReference type="InterPro" id="IPR006638">
    <property type="entry name" value="Elp3/MiaA/NifB-like_rSAM"/>
</dbReference>
<evidence type="ECO:0000259" key="7">
    <source>
        <dbReference type="PROSITE" id="PS51918"/>
    </source>
</evidence>
<dbReference type="GO" id="GO:0046872">
    <property type="term" value="F:metal ion binding"/>
    <property type="evidence" value="ECO:0007669"/>
    <property type="project" value="UniProtKB-KW"/>
</dbReference>
<dbReference type="CDD" id="cd01335">
    <property type="entry name" value="Radical_SAM"/>
    <property type="match status" value="1"/>
</dbReference>
<dbReference type="GO" id="GO:0006783">
    <property type="term" value="P:heme biosynthetic process"/>
    <property type="evidence" value="ECO:0007669"/>
    <property type="project" value="TreeGrafter"/>
</dbReference>
<organism evidence="8">
    <name type="scientific">Christensenella massiliensis</name>
    <dbReference type="NCBI Taxonomy" id="1805714"/>
    <lineage>
        <taxon>Bacteria</taxon>
        <taxon>Bacillati</taxon>
        <taxon>Bacillota</taxon>
        <taxon>Clostridia</taxon>
        <taxon>Christensenellales</taxon>
        <taxon>Christensenellaceae</taxon>
        <taxon>Christensenella</taxon>
    </lineage>
</organism>
<dbReference type="NCBIfam" id="TIGR04085">
    <property type="entry name" value="rSAM_more_4Fe4S"/>
    <property type="match status" value="1"/>
</dbReference>
<dbReference type="PROSITE" id="PS51918">
    <property type="entry name" value="RADICAL_SAM"/>
    <property type="match status" value="1"/>
</dbReference>
<evidence type="ECO:0000256" key="3">
    <source>
        <dbReference type="ARBA" id="ARBA00022691"/>
    </source>
</evidence>
<keyword evidence="3" id="KW-0949">S-adenosyl-L-methionine</keyword>